<reference evidence="1" key="1">
    <citation type="submission" date="2023-10" db="EMBL/GenBank/DDBJ databases">
        <authorList>
            <person name="Chen Y."/>
            <person name="Shah S."/>
            <person name="Dougan E. K."/>
            <person name="Thang M."/>
            <person name="Chan C."/>
        </authorList>
    </citation>
    <scope>NUCLEOTIDE SEQUENCE [LARGE SCALE GENOMIC DNA]</scope>
</reference>
<feature type="non-terminal residue" evidence="1">
    <location>
        <position position="110"/>
    </location>
</feature>
<feature type="non-terminal residue" evidence="1">
    <location>
        <position position="1"/>
    </location>
</feature>
<comment type="caution">
    <text evidence="1">The sequence shown here is derived from an EMBL/GenBank/DDBJ whole genome shotgun (WGS) entry which is preliminary data.</text>
</comment>
<keyword evidence="2" id="KW-1185">Reference proteome</keyword>
<name>A0ABN9WPM0_9DINO</name>
<protein>
    <submittedName>
        <fullName evidence="1">Uncharacterized protein</fullName>
    </submittedName>
</protein>
<proteinExistence type="predicted"/>
<organism evidence="1 2">
    <name type="scientific">Prorocentrum cordatum</name>
    <dbReference type="NCBI Taxonomy" id="2364126"/>
    <lineage>
        <taxon>Eukaryota</taxon>
        <taxon>Sar</taxon>
        <taxon>Alveolata</taxon>
        <taxon>Dinophyceae</taxon>
        <taxon>Prorocentrales</taxon>
        <taxon>Prorocentraceae</taxon>
        <taxon>Prorocentrum</taxon>
    </lineage>
</organism>
<sequence length="110" mass="11281">PGASCGRARHFCRLRAALAFEEISARAQLLGTSAREQQQEDDGSGCSSWSAEVSVVGAEGTRLTLRPCGARAVSVLGAARRGEAVMLRSGGGDGGRAPRAALGRLEACPV</sequence>
<evidence type="ECO:0000313" key="2">
    <source>
        <dbReference type="Proteomes" id="UP001189429"/>
    </source>
</evidence>
<dbReference type="EMBL" id="CAUYUJ010018884">
    <property type="protein sequence ID" value="CAK0887015.1"/>
    <property type="molecule type" value="Genomic_DNA"/>
</dbReference>
<accession>A0ABN9WPM0</accession>
<evidence type="ECO:0000313" key="1">
    <source>
        <dbReference type="EMBL" id="CAK0887015.1"/>
    </source>
</evidence>
<gene>
    <name evidence="1" type="ORF">PCOR1329_LOCUS68209</name>
</gene>
<dbReference type="Proteomes" id="UP001189429">
    <property type="component" value="Unassembled WGS sequence"/>
</dbReference>